<dbReference type="Pfam" id="PF07676">
    <property type="entry name" value="PD40"/>
    <property type="match status" value="3"/>
</dbReference>
<protein>
    <submittedName>
        <fullName evidence="2">Uncharacterized protein</fullName>
    </submittedName>
</protein>
<evidence type="ECO:0000256" key="1">
    <source>
        <dbReference type="SAM" id="Phobius"/>
    </source>
</evidence>
<name>A0A090I7M3_METFO</name>
<reference evidence="2" key="1">
    <citation type="submission" date="2014-08" db="EMBL/GenBank/DDBJ databases">
        <authorList>
            <person name="Wibberg D."/>
        </authorList>
    </citation>
    <scope>NUCLEOTIDE SEQUENCE</scope>
</reference>
<keyword evidence="1" id="KW-1133">Transmembrane helix</keyword>
<dbReference type="InterPro" id="IPR011042">
    <property type="entry name" value="6-blade_b-propeller_TolB-like"/>
</dbReference>
<dbReference type="Gene3D" id="2.120.10.30">
    <property type="entry name" value="TolB, C-terminal domain"/>
    <property type="match status" value="2"/>
</dbReference>
<dbReference type="EMBL" id="LN515531">
    <property type="protein sequence ID" value="CEA14235.1"/>
    <property type="molecule type" value="Genomic_DNA"/>
</dbReference>
<dbReference type="AlphaFoldDB" id="A0A090I7M3"/>
<dbReference type="KEGG" id="mfi:DSM1535_1911"/>
<dbReference type="InterPro" id="IPR011659">
    <property type="entry name" value="WD40"/>
</dbReference>
<dbReference type="SUPFAM" id="SSF82171">
    <property type="entry name" value="DPP6 N-terminal domain-like"/>
    <property type="match status" value="1"/>
</dbReference>
<proteinExistence type="predicted"/>
<keyword evidence="1" id="KW-0812">Transmembrane</keyword>
<feature type="transmembrane region" description="Helical" evidence="1">
    <location>
        <begin position="453"/>
        <end position="471"/>
    </location>
</feature>
<dbReference type="PATRIC" id="fig|2162.9.peg.1967"/>
<gene>
    <name evidence="2" type="ORF">DSM1535_1911</name>
</gene>
<evidence type="ECO:0000313" key="2">
    <source>
        <dbReference type="EMBL" id="CEA14235.1"/>
    </source>
</evidence>
<keyword evidence="1" id="KW-0472">Membrane</keyword>
<accession>A0A090I7M3</accession>
<organism evidence="2">
    <name type="scientific">Methanobacterium formicicum</name>
    <dbReference type="NCBI Taxonomy" id="2162"/>
    <lineage>
        <taxon>Archaea</taxon>
        <taxon>Methanobacteriati</taxon>
        <taxon>Methanobacteriota</taxon>
        <taxon>Methanomada group</taxon>
        <taxon>Methanobacteria</taxon>
        <taxon>Methanobacteriales</taxon>
        <taxon>Methanobacteriaceae</taxon>
        <taxon>Methanobacterium</taxon>
    </lineage>
</organism>
<sequence length="477" mass="49631">MVVSGTATAANNTTEIITSGPSGIGGNGESYYSDISEDGNIITFRSSATDLIPGITTTGQQIFTYDRTTQTTTLITTGTSGTGGNGDSSNPSISGNGNIITFYSSATNLLPGITTTGQQIFTYDRTTQTTTLITSGSSGIGGNHASTWPSISGDGNIITFQSWATDLIPGITTDSYQIFAYDRTTQTTTLITTGTSGTGGNDGSFHPSISGNGNVIAFQSAASDLIPGVTITGNFQLFAYDRTTQTTTHITKDGSGSGVGGYSDYVALSNDGNIIVFYSYANDLIPGITTNGYPQIFAYNRNTQSNSLITRGSLGTGGNGESTTPSIDGNGNLITFSSSATDLIPGITTIGQQIFTYDRTTQTTTLITTGTSGTGGNNLSIRPVISNQGNVITFESRATDLVPNLTTNGVRQIFAFILREDPDDGDHNSDPESVPEVQATTFATKTIGMQNTGIPLVGIVLAFLMVIGGFVSTRKKQ</sequence>